<keyword evidence="2" id="KW-1185">Reference proteome</keyword>
<gene>
    <name evidence="1" type="ORF">MPC4_100139</name>
</gene>
<comment type="caution">
    <text evidence="1">The sequence shown here is derived from an EMBL/GenBank/DDBJ whole genome shotgun (WGS) entry which is preliminary data.</text>
</comment>
<evidence type="ECO:0000313" key="2">
    <source>
        <dbReference type="Proteomes" id="UP000485880"/>
    </source>
</evidence>
<name>A0A8B6M1I1_METTU</name>
<sequence>MLSCRTPQTFGDCLAITRAFGKDTGLIAEARGNQLELMVNRVG</sequence>
<dbReference type="EMBL" id="CABFMQ020000002">
    <property type="protein sequence ID" value="VTZ48696.1"/>
    <property type="molecule type" value="Genomic_DNA"/>
</dbReference>
<proteinExistence type="predicted"/>
<dbReference type="Proteomes" id="UP000485880">
    <property type="component" value="Unassembled WGS sequence"/>
</dbReference>
<dbReference type="AlphaFoldDB" id="A0A8B6M1I1"/>
<organism evidence="1 2">
    <name type="scientific">Methylocella tundrae</name>
    <dbReference type="NCBI Taxonomy" id="227605"/>
    <lineage>
        <taxon>Bacteria</taxon>
        <taxon>Pseudomonadati</taxon>
        <taxon>Pseudomonadota</taxon>
        <taxon>Alphaproteobacteria</taxon>
        <taxon>Hyphomicrobiales</taxon>
        <taxon>Beijerinckiaceae</taxon>
        <taxon>Methylocella</taxon>
    </lineage>
</organism>
<evidence type="ECO:0000313" key="1">
    <source>
        <dbReference type="EMBL" id="VTZ48696.1"/>
    </source>
</evidence>
<protein>
    <submittedName>
        <fullName evidence="1">Uncharacterized protein</fullName>
    </submittedName>
</protein>
<accession>A0A8B6M1I1</accession>
<reference evidence="1 2" key="1">
    <citation type="submission" date="2019-05" db="EMBL/GenBank/DDBJ databases">
        <authorList>
            <person name="Farhan Ul Haque M."/>
        </authorList>
    </citation>
    <scope>NUCLEOTIDE SEQUENCE [LARGE SCALE GENOMIC DNA]</scope>
    <source>
        <strain evidence="1">2</strain>
    </source>
</reference>